<dbReference type="EMBL" id="AVOT02004239">
    <property type="protein sequence ID" value="MBW0475804.1"/>
    <property type="molecule type" value="Genomic_DNA"/>
</dbReference>
<feature type="compositionally biased region" description="Basic and acidic residues" evidence="1">
    <location>
        <begin position="40"/>
        <end position="59"/>
    </location>
</feature>
<feature type="region of interest" description="Disordered" evidence="1">
    <location>
        <begin position="25"/>
        <end position="102"/>
    </location>
</feature>
<organism evidence="2 3">
    <name type="scientific">Austropuccinia psidii MF-1</name>
    <dbReference type="NCBI Taxonomy" id="1389203"/>
    <lineage>
        <taxon>Eukaryota</taxon>
        <taxon>Fungi</taxon>
        <taxon>Dikarya</taxon>
        <taxon>Basidiomycota</taxon>
        <taxon>Pucciniomycotina</taxon>
        <taxon>Pucciniomycetes</taxon>
        <taxon>Pucciniales</taxon>
        <taxon>Sphaerophragmiaceae</taxon>
        <taxon>Austropuccinia</taxon>
    </lineage>
</organism>
<name>A0A9Q3C260_9BASI</name>
<accession>A0A9Q3C260</accession>
<evidence type="ECO:0000313" key="3">
    <source>
        <dbReference type="Proteomes" id="UP000765509"/>
    </source>
</evidence>
<keyword evidence="3" id="KW-1185">Reference proteome</keyword>
<dbReference type="AlphaFoldDB" id="A0A9Q3C260"/>
<gene>
    <name evidence="2" type="ORF">O181_015519</name>
</gene>
<protein>
    <submittedName>
        <fullName evidence="2">Uncharacterized protein</fullName>
    </submittedName>
</protein>
<dbReference type="Proteomes" id="UP000765509">
    <property type="component" value="Unassembled WGS sequence"/>
</dbReference>
<sequence>MGPGHEGEVMVRWNPGTLACGLILALGGSSNPHRPQTIGHTKDQKDPEGPKNTKSANKDPHHHSIKNGHSNGQHSKYSRGSKMAKNQFLGQISRTMGRSPLL</sequence>
<evidence type="ECO:0000313" key="2">
    <source>
        <dbReference type="EMBL" id="MBW0475804.1"/>
    </source>
</evidence>
<reference evidence="2" key="1">
    <citation type="submission" date="2021-03" db="EMBL/GenBank/DDBJ databases">
        <title>Draft genome sequence of rust myrtle Austropuccinia psidii MF-1, a brazilian biotype.</title>
        <authorList>
            <person name="Quecine M.C."/>
            <person name="Pachon D.M.R."/>
            <person name="Bonatelli M.L."/>
            <person name="Correr F.H."/>
            <person name="Franceschini L.M."/>
            <person name="Leite T.F."/>
            <person name="Margarido G.R.A."/>
            <person name="Almeida C.A."/>
            <person name="Ferrarezi J.A."/>
            <person name="Labate C.A."/>
        </authorList>
    </citation>
    <scope>NUCLEOTIDE SEQUENCE</scope>
    <source>
        <strain evidence="2">MF-1</strain>
    </source>
</reference>
<evidence type="ECO:0000256" key="1">
    <source>
        <dbReference type="SAM" id="MobiDB-lite"/>
    </source>
</evidence>
<proteinExistence type="predicted"/>
<comment type="caution">
    <text evidence="2">The sequence shown here is derived from an EMBL/GenBank/DDBJ whole genome shotgun (WGS) entry which is preliminary data.</text>
</comment>